<reference evidence="2 3" key="1">
    <citation type="submission" date="2018-09" db="EMBL/GenBank/DDBJ databases">
        <title>A high-quality reference genome of wild soybean provides a powerful tool to mine soybean genomes.</title>
        <authorList>
            <person name="Xie M."/>
            <person name="Chung C.Y.L."/>
            <person name="Li M.-W."/>
            <person name="Wong F.-L."/>
            <person name="Chan T.-F."/>
            <person name="Lam H.-M."/>
        </authorList>
    </citation>
    <scope>NUCLEOTIDE SEQUENCE [LARGE SCALE GENOMIC DNA]</scope>
    <source>
        <strain evidence="3">cv. W05</strain>
        <tissue evidence="2">Hypocotyl of etiolated seedlings</tissue>
    </source>
</reference>
<dbReference type="EMBL" id="QZWG01000009">
    <property type="protein sequence ID" value="RZB91232.1"/>
    <property type="molecule type" value="Genomic_DNA"/>
</dbReference>
<accession>A0A445IYN1</accession>
<feature type="region of interest" description="Disordered" evidence="1">
    <location>
        <begin position="99"/>
        <end position="121"/>
    </location>
</feature>
<evidence type="ECO:0000313" key="3">
    <source>
        <dbReference type="Proteomes" id="UP000289340"/>
    </source>
</evidence>
<comment type="caution">
    <text evidence="2">The sequence shown here is derived from an EMBL/GenBank/DDBJ whole genome shotgun (WGS) entry which is preliminary data.</text>
</comment>
<keyword evidence="3" id="KW-1185">Reference proteome</keyword>
<dbReference type="SMR" id="A0A445IYN1"/>
<protein>
    <submittedName>
        <fullName evidence="2">Uncharacterized protein</fullName>
    </submittedName>
</protein>
<dbReference type="Proteomes" id="UP000289340">
    <property type="component" value="Chromosome 9"/>
</dbReference>
<evidence type="ECO:0000313" key="2">
    <source>
        <dbReference type="EMBL" id="RZB91232.1"/>
    </source>
</evidence>
<sequence length="121" mass="13694">MKLHPKKRMCLAFSTNSSPTPINYAPPSSLSKNEVQDMIGQAMDSFTECQRLENEQFQRSMQESINTQFTNLGAILLQNLPQAQMSLLVFATSQPPIHPQPPQVLYNHLTPSSIHKHKPKH</sequence>
<evidence type="ECO:0000256" key="1">
    <source>
        <dbReference type="SAM" id="MobiDB-lite"/>
    </source>
</evidence>
<organism evidence="2 3">
    <name type="scientific">Glycine soja</name>
    <name type="common">Wild soybean</name>
    <dbReference type="NCBI Taxonomy" id="3848"/>
    <lineage>
        <taxon>Eukaryota</taxon>
        <taxon>Viridiplantae</taxon>
        <taxon>Streptophyta</taxon>
        <taxon>Embryophyta</taxon>
        <taxon>Tracheophyta</taxon>
        <taxon>Spermatophyta</taxon>
        <taxon>Magnoliopsida</taxon>
        <taxon>eudicotyledons</taxon>
        <taxon>Gunneridae</taxon>
        <taxon>Pentapetalae</taxon>
        <taxon>rosids</taxon>
        <taxon>fabids</taxon>
        <taxon>Fabales</taxon>
        <taxon>Fabaceae</taxon>
        <taxon>Papilionoideae</taxon>
        <taxon>50 kb inversion clade</taxon>
        <taxon>NPAAA clade</taxon>
        <taxon>indigoferoid/millettioid clade</taxon>
        <taxon>Phaseoleae</taxon>
        <taxon>Glycine</taxon>
        <taxon>Glycine subgen. Soja</taxon>
    </lineage>
</organism>
<proteinExistence type="predicted"/>
<gene>
    <name evidence="2" type="ORF">D0Y65_023583</name>
</gene>
<name>A0A445IYN1_GLYSO</name>
<dbReference type="AlphaFoldDB" id="A0A445IYN1"/>